<dbReference type="EMBL" id="SBLB01000001">
    <property type="protein sequence ID" value="RYC71018.1"/>
    <property type="molecule type" value="Genomic_DNA"/>
</dbReference>
<dbReference type="AlphaFoldDB" id="A0A4V1RWP8"/>
<comment type="caution">
    <text evidence="2">The sequence shown here is derived from an EMBL/GenBank/DDBJ whole genome shotgun (WGS) entry which is preliminary data.</text>
</comment>
<proteinExistence type="predicted"/>
<protein>
    <submittedName>
        <fullName evidence="2">Uncharacterized protein</fullName>
    </submittedName>
</protein>
<evidence type="ECO:0000313" key="2">
    <source>
        <dbReference type="EMBL" id="RYC71018.1"/>
    </source>
</evidence>
<accession>A0A4V1RWP8</accession>
<feature type="region of interest" description="Disordered" evidence="1">
    <location>
        <begin position="308"/>
        <end position="329"/>
    </location>
</feature>
<gene>
    <name evidence="2" type="ORF">EQG79_02400</name>
</gene>
<keyword evidence="3" id="KW-1185">Reference proteome</keyword>
<feature type="region of interest" description="Disordered" evidence="1">
    <location>
        <begin position="1"/>
        <end position="37"/>
    </location>
</feature>
<name>A0A4V1RWP8_9BACT</name>
<dbReference type="Proteomes" id="UP000290407">
    <property type="component" value="Unassembled WGS sequence"/>
</dbReference>
<reference evidence="2 3" key="1">
    <citation type="submission" date="2019-01" db="EMBL/GenBank/DDBJ databases">
        <title>Spirosoma flava sp. nov., a propanil-degrading bacterium isolated from herbicide-contaminated soil.</title>
        <authorList>
            <person name="Zhang L."/>
            <person name="Jiang J.-D."/>
        </authorList>
    </citation>
    <scope>NUCLEOTIDE SEQUENCE [LARGE SCALE GENOMIC DNA]</scope>
    <source>
        <strain evidence="2 3">TY50</strain>
    </source>
</reference>
<sequence length="329" mass="35078">MSQLSTPIDLQTDVYPSTPAPATPTPAVVTTPTSRPDRKKLAGISAAALLLGGASWVVSRAILAKQNSQEPSVGGNPPGTDVPSSIELPAELDVAGTVTDAMPFEQAFEVARQEVGFGGVFSWHGHWYSTFEQAEWSSLSLAQRHQFAEMITQEQLPVKPYADSEAPVAATPSEAGQDAKAGAEPTVIEGHMNGQRVMGIDYDQDGVIDTLVMEGADGHAYRVVDASGDEGLDTLLRYDSLDGELVEIKKIDDPFVLSNDQFSQGLEASMSKEIVDSILEPTMAPVTPAAPTDQLNDASTEPDEVDYVADAHEPDDTYVNNGDVSEMDE</sequence>
<evidence type="ECO:0000256" key="1">
    <source>
        <dbReference type="SAM" id="MobiDB-lite"/>
    </source>
</evidence>
<dbReference type="RefSeq" id="WP_129599695.1">
    <property type="nucleotide sequence ID" value="NZ_SBLB01000001.1"/>
</dbReference>
<feature type="compositionally biased region" description="Low complexity" evidence="1">
    <location>
        <begin position="25"/>
        <end position="34"/>
    </location>
</feature>
<evidence type="ECO:0000313" key="3">
    <source>
        <dbReference type="Proteomes" id="UP000290407"/>
    </source>
</evidence>
<feature type="region of interest" description="Disordered" evidence="1">
    <location>
        <begin position="284"/>
        <end position="303"/>
    </location>
</feature>
<organism evidence="2 3">
    <name type="scientific">Spirosoma sordidisoli</name>
    <dbReference type="NCBI Taxonomy" id="2502893"/>
    <lineage>
        <taxon>Bacteria</taxon>
        <taxon>Pseudomonadati</taxon>
        <taxon>Bacteroidota</taxon>
        <taxon>Cytophagia</taxon>
        <taxon>Cytophagales</taxon>
        <taxon>Cytophagaceae</taxon>
        <taxon>Spirosoma</taxon>
    </lineage>
</organism>